<evidence type="ECO:0000256" key="8">
    <source>
        <dbReference type="SAM" id="Phobius"/>
    </source>
</evidence>
<dbReference type="GO" id="GO:0007168">
    <property type="term" value="P:receptor guanylyl cyclase signaling pathway"/>
    <property type="evidence" value="ECO:0007669"/>
    <property type="project" value="TreeGrafter"/>
</dbReference>
<dbReference type="PANTHER" id="PTHR11920:SF335">
    <property type="entry name" value="GUANYLATE CYCLASE"/>
    <property type="match status" value="1"/>
</dbReference>
<evidence type="ECO:0000256" key="3">
    <source>
        <dbReference type="ARBA" id="ARBA00022741"/>
    </source>
</evidence>
<dbReference type="GO" id="GO:0004016">
    <property type="term" value="F:adenylate cyclase activity"/>
    <property type="evidence" value="ECO:0007669"/>
    <property type="project" value="TreeGrafter"/>
</dbReference>
<dbReference type="GO" id="GO:0004383">
    <property type="term" value="F:guanylate cyclase activity"/>
    <property type="evidence" value="ECO:0007669"/>
    <property type="project" value="TreeGrafter"/>
</dbReference>
<keyword evidence="11" id="KW-1185">Reference proteome</keyword>
<keyword evidence="3" id="KW-0547">Nucleotide-binding</keyword>
<dbReference type="SMART" id="SM00044">
    <property type="entry name" value="CYCc"/>
    <property type="match status" value="1"/>
</dbReference>
<evidence type="ECO:0000259" key="9">
    <source>
        <dbReference type="PROSITE" id="PS50125"/>
    </source>
</evidence>
<feature type="region of interest" description="Disordered" evidence="7">
    <location>
        <begin position="771"/>
        <end position="796"/>
    </location>
</feature>
<feature type="transmembrane region" description="Helical" evidence="8">
    <location>
        <begin position="439"/>
        <end position="459"/>
    </location>
</feature>
<dbReference type="EMBL" id="CAICTM010000097">
    <property type="protein sequence ID" value="CAB9501057.1"/>
    <property type="molecule type" value="Genomic_DNA"/>
</dbReference>
<comment type="subcellular location">
    <subcellularLocation>
        <location evidence="1">Membrane</location>
    </subcellularLocation>
</comment>
<evidence type="ECO:0000256" key="1">
    <source>
        <dbReference type="ARBA" id="ARBA00004370"/>
    </source>
</evidence>
<dbReference type="PANTHER" id="PTHR11920">
    <property type="entry name" value="GUANYLYL CYCLASE"/>
    <property type="match status" value="1"/>
</dbReference>
<evidence type="ECO:0000256" key="5">
    <source>
        <dbReference type="ARBA" id="ARBA00023136"/>
    </source>
</evidence>
<dbReference type="Pfam" id="PF00211">
    <property type="entry name" value="Guanylate_cyc"/>
    <property type="match status" value="1"/>
</dbReference>
<dbReference type="Proteomes" id="UP001153069">
    <property type="component" value="Unassembled WGS sequence"/>
</dbReference>
<evidence type="ECO:0000256" key="4">
    <source>
        <dbReference type="ARBA" id="ARBA00022989"/>
    </source>
</evidence>
<feature type="transmembrane region" description="Helical" evidence="8">
    <location>
        <begin position="52"/>
        <end position="72"/>
    </location>
</feature>
<keyword evidence="4 8" id="KW-1133">Transmembrane helix</keyword>
<dbReference type="Gene3D" id="3.30.70.1230">
    <property type="entry name" value="Nucleotide cyclase"/>
    <property type="match status" value="1"/>
</dbReference>
<evidence type="ECO:0000313" key="10">
    <source>
        <dbReference type="EMBL" id="CAB9501057.1"/>
    </source>
</evidence>
<evidence type="ECO:0000313" key="11">
    <source>
        <dbReference type="Proteomes" id="UP001153069"/>
    </source>
</evidence>
<accession>A0A9N8H5Y6</accession>
<keyword evidence="2 8" id="KW-0812">Transmembrane</keyword>
<dbReference type="GO" id="GO:0001653">
    <property type="term" value="F:peptide receptor activity"/>
    <property type="evidence" value="ECO:0007669"/>
    <property type="project" value="TreeGrafter"/>
</dbReference>
<comment type="caution">
    <text evidence="10">The sequence shown here is derived from an EMBL/GenBank/DDBJ whole genome shotgun (WGS) entry which is preliminary data.</text>
</comment>
<reference evidence="10" key="1">
    <citation type="submission" date="2020-06" db="EMBL/GenBank/DDBJ databases">
        <authorList>
            <consortium name="Plant Systems Biology data submission"/>
        </authorList>
    </citation>
    <scope>NUCLEOTIDE SEQUENCE</scope>
    <source>
        <strain evidence="10">D6</strain>
    </source>
</reference>
<protein>
    <submittedName>
        <fullName evidence="10">Receptor-type guanylate cyclase gcy</fullName>
    </submittedName>
</protein>
<name>A0A9N8H5Y6_9STRA</name>
<dbReference type="CDD" id="cd07302">
    <property type="entry name" value="CHD"/>
    <property type="match status" value="1"/>
</dbReference>
<evidence type="ECO:0000256" key="2">
    <source>
        <dbReference type="ARBA" id="ARBA00022692"/>
    </source>
</evidence>
<keyword evidence="5 8" id="KW-0472">Membrane</keyword>
<dbReference type="GO" id="GO:0000166">
    <property type="term" value="F:nucleotide binding"/>
    <property type="evidence" value="ECO:0007669"/>
    <property type="project" value="UniProtKB-KW"/>
</dbReference>
<dbReference type="PROSITE" id="PS50125">
    <property type="entry name" value="GUANYLATE_CYCLASE_2"/>
    <property type="match status" value="1"/>
</dbReference>
<dbReference type="AlphaFoldDB" id="A0A9N8H5Y6"/>
<dbReference type="GO" id="GO:0035556">
    <property type="term" value="P:intracellular signal transduction"/>
    <property type="evidence" value="ECO:0007669"/>
    <property type="project" value="InterPro"/>
</dbReference>
<evidence type="ECO:0000256" key="6">
    <source>
        <dbReference type="ARBA" id="ARBA00023239"/>
    </source>
</evidence>
<proteinExistence type="predicted"/>
<gene>
    <name evidence="10" type="ORF">SEMRO_98_G050660.1</name>
</gene>
<keyword evidence="6" id="KW-0456">Lyase</keyword>
<organism evidence="10 11">
    <name type="scientific">Seminavis robusta</name>
    <dbReference type="NCBI Taxonomy" id="568900"/>
    <lineage>
        <taxon>Eukaryota</taxon>
        <taxon>Sar</taxon>
        <taxon>Stramenopiles</taxon>
        <taxon>Ochrophyta</taxon>
        <taxon>Bacillariophyta</taxon>
        <taxon>Bacillariophyceae</taxon>
        <taxon>Bacillariophycidae</taxon>
        <taxon>Naviculales</taxon>
        <taxon>Naviculaceae</taxon>
        <taxon>Seminavis</taxon>
    </lineage>
</organism>
<sequence>MDMSKPSQFTPDFDEDVFVDVDNESTKSADDTSEGEVSLAKDETKRVAKFRLLLFCLLVGTAVAVSLVAYILTKRGQQEDFEGNFYSHASKVIETFETEAANKRSAIVSLSRQITSHANFANETFPFVTLPDFEMRARLTLELAEVIAIMFLPLVTRENLKEWERYSVANQQWYWEGMALQERFTGHNATTTGVEHFDNHGDSDDSEGLHLSEDVLVFRESGPDEDLVYVTDEPGPFFPCWQFTPQIPVPVVNADFRTLPESKAELDAFLANDARRNMAGPTFEFEVGSGGAVFLDLLLERWQGGGNHYDGGPLAYYYIPVYDTLDRNASLVGVLDAFIYWQTYFENVLPEQAQGVVAVLDNTCNQSFTFSIHGSDAKFVGPGDLHDSKYDEMGEFTDYGIFLQRNPEARHGDTGGCFYRLSLYPSQEMEDDYITNGPWIIALSIFGVFAFTVVVFLLYDNFVEKRQRLVMKTAKQTSDVVNKLFPEAVRERLYEADGNGTDSANKHGTRLGNSALARSSLVSADSSTTGSPLANGCSPIADEYLNCTVFFADLAGFTKWSSTRTPSEVFLLLETLYGAFDKIAKRLSIFKVETIGDCYVAVTGLPRPQEDHAVIMTKFAANCIVKMNQIINSENLLLTLGDDTSTLEMRVGMHSGPVTAGVLRGEKARFQLFGDTVNTASRMESNGQKGRMQVSQTTADLLIAAGKDRWLTAREDKVEAKGKGAMQTYWVDIVSDPSVRSSVLSSSVVESHLSGDVDFLGATFPVVEESFEEDQPSTQFQQTAPVTEGYDDELEI</sequence>
<dbReference type="SUPFAM" id="SSF55073">
    <property type="entry name" value="Nucleotide cyclase"/>
    <property type="match status" value="1"/>
</dbReference>
<dbReference type="GO" id="GO:0005886">
    <property type="term" value="C:plasma membrane"/>
    <property type="evidence" value="ECO:0007669"/>
    <property type="project" value="TreeGrafter"/>
</dbReference>
<feature type="domain" description="Guanylate cyclase" evidence="9">
    <location>
        <begin position="548"/>
        <end position="684"/>
    </location>
</feature>
<keyword evidence="10" id="KW-0675">Receptor</keyword>
<dbReference type="InterPro" id="IPR050401">
    <property type="entry name" value="Cyclic_nucleotide_synthase"/>
</dbReference>
<feature type="compositionally biased region" description="Polar residues" evidence="7">
    <location>
        <begin position="776"/>
        <end position="785"/>
    </location>
</feature>
<dbReference type="InterPro" id="IPR029787">
    <property type="entry name" value="Nucleotide_cyclase"/>
</dbReference>
<evidence type="ECO:0000256" key="7">
    <source>
        <dbReference type="SAM" id="MobiDB-lite"/>
    </source>
</evidence>
<dbReference type="InterPro" id="IPR001054">
    <property type="entry name" value="A/G_cyclase"/>
</dbReference>